<comment type="subcellular location">
    <subcellularLocation>
        <location evidence="1">Cytoplasm</location>
    </subcellularLocation>
</comment>
<dbReference type="Pfam" id="PF12874">
    <property type="entry name" value="zf-met"/>
    <property type="match status" value="1"/>
</dbReference>
<keyword evidence="3" id="KW-0690">Ribosome biogenesis</keyword>
<keyword evidence="6" id="KW-0862">Zinc</keyword>
<keyword evidence="2" id="KW-0963">Cytoplasm</keyword>
<dbReference type="EMBL" id="VDLU01000001">
    <property type="protein sequence ID" value="TNJ30562.1"/>
    <property type="molecule type" value="Genomic_DNA"/>
</dbReference>
<name>A0A4Z1SXS2_GIAMU</name>
<dbReference type="VEuPathDB" id="GiardiaDB:GMRT_12282"/>
<reference evidence="10 11" key="1">
    <citation type="submission" date="2019-05" db="EMBL/GenBank/DDBJ databases">
        <title>The compact genome of Giardia muris reveals important steps in the evolution of intestinal protozoan parasites.</title>
        <authorList>
            <person name="Xu F."/>
            <person name="Jimenez-Gonzalez A."/>
            <person name="Einarsson E."/>
            <person name="Astvaldsson A."/>
            <person name="Peirasmaki D."/>
            <person name="Eckmann L."/>
            <person name="Andersson J.O."/>
            <person name="Svard S.G."/>
            <person name="Jerlstrom-Hultqvist J."/>
        </authorList>
    </citation>
    <scope>NUCLEOTIDE SEQUENCE [LARGE SCALE GENOMIC DNA]</scope>
    <source>
        <strain evidence="10 11">Roberts-Thomson</strain>
    </source>
</reference>
<evidence type="ECO:0000256" key="7">
    <source>
        <dbReference type="ARBA" id="ARBA00034126"/>
    </source>
</evidence>
<dbReference type="SMART" id="SM00355">
    <property type="entry name" value="ZnF_C2H2"/>
    <property type="match status" value="4"/>
</dbReference>
<accession>A0A4Z1SXS2</accession>
<sequence length="469" mass="54065">MKSCQTDPPQLANPTGKSERRFTCIVCRQVFGSFEEQHAHFRTELHAENSRRRTSQLPPLTPGEYLQLLEKRAHEVPTVPGRMIYVCEPCKKKFASEAAYRQHSQSKKHIAAIKDAYYAGDGSTQAPLAIPGTKTQQGSSDSKTDANTVVVNLQAALVELEEQQDSLPGFLALDEKELWDNLQSKLLKVKTEEEYDDLIWRHIISKRQVVDELGCIFCDSVEEDFTTLLEHMERIHGFFIPDREYCSNPKGLVRYIQEQVCKTWGCLTCSRGFRSLHAVRRHMTDMGHCLLDLDSAGYEFRSFYDYVSTYPEGFVEDLRNLADDDEEFESLMHEVRASRWTDTRPIVGRMTSKGRIVSITEFREKYEPKVPQWAKDKLEEANRIKLLQRSIAQQELKAIVAEGRPVPKEYGNAVHQFLSTLKAKWLVIKEQLLGPEARHDPRIKTRDVISHGINHFKPHFKRSTLHIYN</sequence>
<dbReference type="PANTHER" id="PTHR13182:SF8">
    <property type="entry name" value="CYTOPLASMIC 60S SUBUNIT BIOGENESIS FACTOR ZNF622"/>
    <property type="match status" value="1"/>
</dbReference>
<evidence type="ECO:0000256" key="3">
    <source>
        <dbReference type="ARBA" id="ARBA00022517"/>
    </source>
</evidence>
<gene>
    <name evidence="10" type="ORF">GMRT_12282</name>
</gene>
<evidence type="ECO:0000313" key="10">
    <source>
        <dbReference type="EMBL" id="TNJ30562.1"/>
    </source>
</evidence>
<dbReference type="PROSITE" id="PS50157">
    <property type="entry name" value="ZINC_FINGER_C2H2_2"/>
    <property type="match status" value="1"/>
</dbReference>
<dbReference type="AlphaFoldDB" id="A0A4Z1SXS2"/>
<evidence type="ECO:0000256" key="8">
    <source>
        <dbReference type="PROSITE-ProRule" id="PRU00042"/>
    </source>
</evidence>
<evidence type="ECO:0000259" key="9">
    <source>
        <dbReference type="PROSITE" id="PS50157"/>
    </source>
</evidence>
<dbReference type="InterPro" id="IPR003604">
    <property type="entry name" value="Matrin/U1-like-C_Znf_C2H2"/>
</dbReference>
<protein>
    <submittedName>
        <fullName evidence="10">Zinc finger domain-containing protein</fullName>
    </submittedName>
</protein>
<dbReference type="GO" id="GO:0008270">
    <property type="term" value="F:zinc ion binding"/>
    <property type="evidence" value="ECO:0007669"/>
    <property type="project" value="UniProtKB-KW"/>
</dbReference>
<keyword evidence="5" id="KW-0677">Repeat</keyword>
<dbReference type="GO" id="GO:0030687">
    <property type="term" value="C:preribosome, large subunit precursor"/>
    <property type="evidence" value="ECO:0007669"/>
    <property type="project" value="TreeGrafter"/>
</dbReference>
<dbReference type="InterPro" id="IPR013087">
    <property type="entry name" value="Znf_C2H2_type"/>
</dbReference>
<dbReference type="Proteomes" id="UP000315496">
    <property type="component" value="Chromosome 1"/>
</dbReference>
<evidence type="ECO:0000256" key="5">
    <source>
        <dbReference type="ARBA" id="ARBA00022737"/>
    </source>
</evidence>
<dbReference type="OrthoDB" id="19329at2759"/>
<evidence type="ECO:0000313" key="11">
    <source>
        <dbReference type="Proteomes" id="UP000315496"/>
    </source>
</evidence>
<feature type="domain" description="C2H2-type" evidence="9">
    <location>
        <begin position="85"/>
        <end position="109"/>
    </location>
</feature>
<evidence type="ECO:0000256" key="4">
    <source>
        <dbReference type="ARBA" id="ARBA00022723"/>
    </source>
</evidence>
<evidence type="ECO:0000256" key="2">
    <source>
        <dbReference type="ARBA" id="ARBA00022490"/>
    </source>
</evidence>
<organism evidence="10 11">
    <name type="scientific">Giardia muris</name>
    <dbReference type="NCBI Taxonomy" id="5742"/>
    <lineage>
        <taxon>Eukaryota</taxon>
        <taxon>Metamonada</taxon>
        <taxon>Diplomonadida</taxon>
        <taxon>Hexamitidae</taxon>
        <taxon>Giardiinae</taxon>
        <taxon>Giardia</taxon>
    </lineage>
</organism>
<comment type="caution">
    <text evidence="10">The sequence shown here is derived from an EMBL/GenBank/DDBJ whole genome shotgun (WGS) entry which is preliminary data.</text>
</comment>
<evidence type="ECO:0000256" key="1">
    <source>
        <dbReference type="ARBA" id="ARBA00004496"/>
    </source>
</evidence>
<evidence type="ECO:0000256" key="6">
    <source>
        <dbReference type="ARBA" id="ARBA00022833"/>
    </source>
</evidence>
<dbReference type="Pfam" id="PF12756">
    <property type="entry name" value="zf-C2H2_2"/>
    <property type="match status" value="1"/>
</dbReference>
<dbReference type="InterPro" id="IPR041661">
    <property type="entry name" value="ZN622/Rei1/Reh1_Znf-C2H2"/>
</dbReference>
<keyword evidence="4" id="KW-0479">Metal-binding</keyword>
<dbReference type="InterPro" id="IPR040025">
    <property type="entry name" value="Znf622/Rei1/Reh1"/>
</dbReference>
<dbReference type="SMART" id="SM00451">
    <property type="entry name" value="ZnF_U1"/>
    <property type="match status" value="2"/>
</dbReference>
<proteinExistence type="inferred from homology"/>
<dbReference type="GO" id="GO:0005737">
    <property type="term" value="C:cytoplasm"/>
    <property type="evidence" value="ECO:0007669"/>
    <property type="project" value="UniProtKB-SubCell"/>
</dbReference>
<dbReference type="GO" id="GO:0003676">
    <property type="term" value="F:nucleic acid binding"/>
    <property type="evidence" value="ECO:0007669"/>
    <property type="project" value="InterPro"/>
</dbReference>
<keyword evidence="11" id="KW-1185">Reference proteome</keyword>
<dbReference type="SUPFAM" id="SSF57667">
    <property type="entry name" value="beta-beta-alpha zinc fingers"/>
    <property type="match status" value="2"/>
</dbReference>
<dbReference type="Gene3D" id="3.30.160.60">
    <property type="entry name" value="Classic Zinc Finger"/>
    <property type="match status" value="1"/>
</dbReference>
<dbReference type="GO" id="GO:0042273">
    <property type="term" value="P:ribosomal large subunit biogenesis"/>
    <property type="evidence" value="ECO:0007669"/>
    <property type="project" value="TreeGrafter"/>
</dbReference>
<dbReference type="InterPro" id="IPR036236">
    <property type="entry name" value="Znf_C2H2_sf"/>
</dbReference>
<dbReference type="PANTHER" id="PTHR13182">
    <property type="entry name" value="ZINC FINGER PROTEIN 622"/>
    <property type="match status" value="1"/>
</dbReference>
<keyword evidence="8" id="KW-0863">Zinc-finger</keyword>
<comment type="similarity">
    <text evidence="7">Belongs to the REI1 family.</text>
</comment>
<dbReference type="PROSITE" id="PS00028">
    <property type="entry name" value="ZINC_FINGER_C2H2_1"/>
    <property type="match status" value="3"/>
</dbReference>